<gene>
    <name evidence="12" type="ORF">C0Q70_04379</name>
</gene>
<dbReference type="PRINTS" id="PR00047">
    <property type="entry name" value="STROIDFINGER"/>
</dbReference>
<name>A0A2T7PVF6_POMCA</name>
<evidence type="ECO:0000256" key="5">
    <source>
        <dbReference type="ARBA" id="ARBA00023015"/>
    </source>
</evidence>
<dbReference type="GO" id="GO:0000122">
    <property type="term" value="P:negative regulation of transcription by RNA polymerase II"/>
    <property type="evidence" value="ECO:0007669"/>
    <property type="project" value="TreeGrafter"/>
</dbReference>
<keyword evidence="5" id="KW-0805">Transcription regulation</keyword>
<dbReference type="GO" id="GO:0008270">
    <property type="term" value="F:zinc ion binding"/>
    <property type="evidence" value="ECO:0007669"/>
    <property type="project" value="UniProtKB-KW"/>
</dbReference>
<keyword evidence="2" id="KW-0479">Metal-binding</keyword>
<dbReference type="GO" id="GO:0000978">
    <property type="term" value="F:RNA polymerase II cis-regulatory region sequence-specific DNA binding"/>
    <property type="evidence" value="ECO:0007669"/>
    <property type="project" value="TreeGrafter"/>
</dbReference>
<feature type="domain" description="Nuclear receptor" evidence="11">
    <location>
        <begin position="1"/>
        <end position="72"/>
    </location>
</feature>
<dbReference type="OrthoDB" id="6081310at2759"/>
<comment type="similarity">
    <text evidence="1">Belongs to the nuclear hormone receptor family.</text>
</comment>
<dbReference type="FunFam" id="3.30.50.10:FF:000030">
    <property type="entry name" value="Nuclear Hormone Receptor family"/>
    <property type="match status" value="1"/>
</dbReference>
<evidence type="ECO:0000313" key="13">
    <source>
        <dbReference type="Proteomes" id="UP000245119"/>
    </source>
</evidence>
<evidence type="ECO:0000256" key="1">
    <source>
        <dbReference type="ARBA" id="ARBA00005993"/>
    </source>
</evidence>
<dbReference type="PANTHER" id="PTHR24082:SF330">
    <property type="entry name" value="THYROID HORMONE RECEPTOR BETA"/>
    <property type="match status" value="1"/>
</dbReference>
<evidence type="ECO:0000259" key="11">
    <source>
        <dbReference type="PROSITE" id="PS51030"/>
    </source>
</evidence>
<dbReference type="InterPro" id="IPR050234">
    <property type="entry name" value="Nuclear_hormone_rcpt_NR1"/>
</dbReference>
<protein>
    <recommendedName>
        <fullName evidence="11">Nuclear receptor domain-containing protein</fullName>
    </recommendedName>
</protein>
<dbReference type="STRING" id="400727.A0A2T7PVF6"/>
<evidence type="ECO:0000256" key="4">
    <source>
        <dbReference type="ARBA" id="ARBA00022833"/>
    </source>
</evidence>
<organism evidence="12 13">
    <name type="scientific">Pomacea canaliculata</name>
    <name type="common">Golden apple snail</name>
    <dbReference type="NCBI Taxonomy" id="400727"/>
    <lineage>
        <taxon>Eukaryota</taxon>
        <taxon>Metazoa</taxon>
        <taxon>Spiralia</taxon>
        <taxon>Lophotrochozoa</taxon>
        <taxon>Mollusca</taxon>
        <taxon>Gastropoda</taxon>
        <taxon>Caenogastropoda</taxon>
        <taxon>Architaenioglossa</taxon>
        <taxon>Ampullarioidea</taxon>
        <taxon>Ampullariidae</taxon>
        <taxon>Pomacea</taxon>
    </lineage>
</organism>
<evidence type="ECO:0000256" key="8">
    <source>
        <dbReference type="ARBA" id="ARBA00023170"/>
    </source>
</evidence>
<dbReference type="InterPro" id="IPR001728">
    <property type="entry name" value="ThyrH_rcpt"/>
</dbReference>
<dbReference type="GO" id="GO:0004879">
    <property type="term" value="F:nuclear receptor activity"/>
    <property type="evidence" value="ECO:0007669"/>
    <property type="project" value="InterPro"/>
</dbReference>
<evidence type="ECO:0000256" key="10">
    <source>
        <dbReference type="SAM" id="MobiDB-lite"/>
    </source>
</evidence>
<dbReference type="Gene3D" id="3.30.50.10">
    <property type="entry name" value="Erythroid Transcription Factor GATA-1, subunit A"/>
    <property type="match status" value="1"/>
</dbReference>
<keyword evidence="7" id="KW-0804">Transcription</keyword>
<dbReference type="CDD" id="cd06961">
    <property type="entry name" value="NR_DBD_TR"/>
    <property type="match status" value="1"/>
</dbReference>
<dbReference type="SUPFAM" id="SSF57716">
    <property type="entry name" value="Glucocorticoid receptor-like (DNA-binding domain)"/>
    <property type="match status" value="1"/>
</dbReference>
<evidence type="ECO:0000256" key="2">
    <source>
        <dbReference type="ARBA" id="ARBA00022723"/>
    </source>
</evidence>
<dbReference type="GO" id="GO:0045944">
    <property type="term" value="P:positive regulation of transcription by RNA polymerase II"/>
    <property type="evidence" value="ECO:0007669"/>
    <property type="project" value="TreeGrafter"/>
</dbReference>
<feature type="compositionally biased region" description="Basic residues" evidence="10">
    <location>
        <begin position="213"/>
        <end position="230"/>
    </location>
</feature>
<feature type="region of interest" description="Disordered" evidence="10">
    <location>
        <begin position="192"/>
        <end position="248"/>
    </location>
</feature>
<keyword evidence="13" id="KW-1185">Reference proteome</keyword>
<evidence type="ECO:0000256" key="7">
    <source>
        <dbReference type="ARBA" id="ARBA00023163"/>
    </source>
</evidence>
<dbReference type="GO" id="GO:0048384">
    <property type="term" value="P:retinoic acid receptor signaling pathway"/>
    <property type="evidence" value="ECO:0007669"/>
    <property type="project" value="TreeGrafter"/>
</dbReference>
<dbReference type="PRINTS" id="PR00546">
    <property type="entry name" value="THYROIDHORMR"/>
</dbReference>
<keyword evidence="4" id="KW-0862">Zinc</keyword>
<keyword evidence="3" id="KW-0863">Zinc-finger</keyword>
<dbReference type="AlphaFoldDB" id="A0A2T7PVF6"/>
<dbReference type="InterPro" id="IPR001628">
    <property type="entry name" value="Znf_hrmn_rcpt"/>
</dbReference>
<reference evidence="12 13" key="1">
    <citation type="submission" date="2018-04" db="EMBL/GenBank/DDBJ databases">
        <title>The genome of golden apple snail Pomacea canaliculata provides insight into stress tolerance and invasive adaptation.</title>
        <authorList>
            <person name="Liu C."/>
            <person name="Liu B."/>
            <person name="Ren Y."/>
            <person name="Zhang Y."/>
            <person name="Wang H."/>
            <person name="Li S."/>
            <person name="Jiang F."/>
            <person name="Yin L."/>
            <person name="Zhang G."/>
            <person name="Qian W."/>
            <person name="Fan W."/>
        </authorList>
    </citation>
    <scope>NUCLEOTIDE SEQUENCE [LARGE SCALE GENOMIC DNA]</scope>
    <source>
        <strain evidence="12">SZHN2017</strain>
        <tissue evidence="12">Muscle</tissue>
    </source>
</reference>
<dbReference type="Proteomes" id="UP000245119">
    <property type="component" value="Linkage Group LG2"/>
</dbReference>
<dbReference type="PROSITE" id="PS51030">
    <property type="entry name" value="NUCLEAR_REC_DBD_2"/>
    <property type="match status" value="1"/>
</dbReference>
<evidence type="ECO:0000256" key="3">
    <source>
        <dbReference type="ARBA" id="ARBA00022771"/>
    </source>
</evidence>
<dbReference type="EMBL" id="PZQS01000002">
    <property type="protein sequence ID" value="PVD37380.1"/>
    <property type="molecule type" value="Genomic_DNA"/>
</dbReference>
<dbReference type="Pfam" id="PF00105">
    <property type="entry name" value="zf-C4"/>
    <property type="match status" value="1"/>
</dbReference>
<keyword evidence="8" id="KW-0675">Receptor</keyword>
<proteinExistence type="inferred from homology"/>
<dbReference type="GO" id="GO:0030154">
    <property type="term" value="P:cell differentiation"/>
    <property type="evidence" value="ECO:0007669"/>
    <property type="project" value="TreeGrafter"/>
</dbReference>
<sequence>MVCGDASTGYHYRTMTCEGCKGFFRRTNQKKLVYQCKYNKTCVINKNTRNQCQDCRYRKCIQVGMAADLVLDEPQRQAKRKLIEKNRQLRQIQQAKRSRTDTSDTISCPDHLTDSDSSLIATILASFITMTSKPVSPESDCAEEALGQEVWSSLPCVLKRLAPAVANIHAFANTLPGFTSVSRLCFLHHARDTTQQTPHSRHHSADTTQQTPHSRHHTPRSRHHTPHSRHHTADTTQQTTHHSADTTQ</sequence>
<keyword evidence="6" id="KW-0238">DNA-binding</keyword>
<comment type="caution">
    <text evidence="12">The sequence shown here is derived from an EMBL/GenBank/DDBJ whole genome shotgun (WGS) entry which is preliminary data.</text>
</comment>
<dbReference type="InterPro" id="IPR013088">
    <property type="entry name" value="Znf_NHR/GATA"/>
</dbReference>
<accession>A0A2T7PVF6</accession>
<keyword evidence="9" id="KW-0539">Nucleus</keyword>
<evidence type="ECO:0000313" key="12">
    <source>
        <dbReference type="EMBL" id="PVD37380.1"/>
    </source>
</evidence>
<feature type="compositionally biased region" description="Low complexity" evidence="10">
    <location>
        <begin position="234"/>
        <end position="248"/>
    </location>
</feature>
<evidence type="ECO:0000256" key="6">
    <source>
        <dbReference type="ARBA" id="ARBA00023125"/>
    </source>
</evidence>
<evidence type="ECO:0000256" key="9">
    <source>
        <dbReference type="ARBA" id="ARBA00023242"/>
    </source>
</evidence>
<dbReference type="PANTHER" id="PTHR24082">
    <property type="entry name" value="NUCLEAR HORMONE RECEPTOR"/>
    <property type="match status" value="1"/>
</dbReference>
<dbReference type="SMART" id="SM00399">
    <property type="entry name" value="ZnF_C4"/>
    <property type="match status" value="1"/>
</dbReference>